<evidence type="ECO:0000313" key="1">
    <source>
        <dbReference type="EMBL" id="MEQ2270835.1"/>
    </source>
</evidence>
<dbReference type="EMBL" id="JAHRIM010060521">
    <property type="protein sequence ID" value="MEQ2270835.1"/>
    <property type="molecule type" value="Genomic_DNA"/>
</dbReference>
<protein>
    <submittedName>
        <fullName evidence="1">Uncharacterized protein</fullName>
    </submittedName>
</protein>
<comment type="caution">
    <text evidence="1">The sequence shown here is derived from an EMBL/GenBank/DDBJ whole genome shotgun (WGS) entry which is preliminary data.</text>
</comment>
<gene>
    <name evidence="1" type="ORF">XENORESO_014701</name>
</gene>
<proteinExistence type="predicted"/>
<accession>A0ABV0WMI6</accession>
<organism evidence="1 2">
    <name type="scientific">Xenotaenia resolanae</name>
    <dbReference type="NCBI Taxonomy" id="208358"/>
    <lineage>
        <taxon>Eukaryota</taxon>
        <taxon>Metazoa</taxon>
        <taxon>Chordata</taxon>
        <taxon>Craniata</taxon>
        <taxon>Vertebrata</taxon>
        <taxon>Euteleostomi</taxon>
        <taxon>Actinopterygii</taxon>
        <taxon>Neopterygii</taxon>
        <taxon>Teleostei</taxon>
        <taxon>Neoteleostei</taxon>
        <taxon>Acanthomorphata</taxon>
        <taxon>Ovalentaria</taxon>
        <taxon>Atherinomorphae</taxon>
        <taxon>Cyprinodontiformes</taxon>
        <taxon>Goodeidae</taxon>
        <taxon>Xenotaenia</taxon>
    </lineage>
</organism>
<keyword evidence="2" id="KW-1185">Reference proteome</keyword>
<dbReference type="Proteomes" id="UP001444071">
    <property type="component" value="Unassembled WGS sequence"/>
</dbReference>
<sequence>MLCIPVTYLATGMGIFFPHLIELLMVKVRVGVDIDEGQEEGKCGILSFQYSSISQLQVFLTSSSEKNIPKGRFSSVRNTLLMLLSYLDVSAPFSALKSNIFILQNTKLQL</sequence>
<name>A0ABV0WMI6_9TELE</name>
<reference evidence="1 2" key="1">
    <citation type="submission" date="2021-06" db="EMBL/GenBank/DDBJ databases">
        <authorList>
            <person name="Palmer J.M."/>
        </authorList>
    </citation>
    <scope>NUCLEOTIDE SEQUENCE [LARGE SCALE GENOMIC DNA]</scope>
    <source>
        <strain evidence="1 2">XR_2019</strain>
        <tissue evidence="1">Muscle</tissue>
    </source>
</reference>
<evidence type="ECO:0000313" key="2">
    <source>
        <dbReference type="Proteomes" id="UP001444071"/>
    </source>
</evidence>